<evidence type="ECO:0000256" key="5">
    <source>
        <dbReference type="ARBA" id="ARBA00023136"/>
    </source>
</evidence>
<evidence type="ECO:0000313" key="10">
    <source>
        <dbReference type="Proteomes" id="UP000001593"/>
    </source>
</evidence>
<evidence type="ECO:0000256" key="2">
    <source>
        <dbReference type="ARBA" id="ARBA00022475"/>
    </source>
</evidence>
<feature type="transmembrane region" description="Helical" evidence="7">
    <location>
        <begin position="173"/>
        <end position="194"/>
    </location>
</feature>
<dbReference type="GO" id="GO:0005886">
    <property type="term" value="C:plasma membrane"/>
    <property type="evidence" value="ECO:0007669"/>
    <property type="project" value="UniProtKB-SubCell"/>
</dbReference>
<dbReference type="PROSITE" id="PS00237">
    <property type="entry name" value="G_PROTEIN_RECEP_F1_1"/>
    <property type="match status" value="1"/>
</dbReference>
<dbReference type="GO" id="GO:0004930">
    <property type="term" value="F:G protein-coupled receptor activity"/>
    <property type="evidence" value="ECO:0007669"/>
    <property type="project" value="UniProtKB-KW"/>
</dbReference>
<dbReference type="InterPro" id="IPR000276">
    <property type="entry name" value="GPCR_Rhodpsn"/>
</dbReference>
<accession>A7RRX3</accession>
<feature type="transmembrane region" description="Helical" evidence="7">
    <location>
        <begin position="231"/>
        <end position="254"/>
    </location>
</feature>
<comment type="subcellular location">
    <subcellularLocation>
        <location evidence="1">Cell membrane</location>
        <topology evidence="1">Multi-pass membrane protein</topology>
    </subcellularLocation>
</comment>
<dbReference type="AlphaFoldDB" id="A7RRX3"/>
<dbReference type="OMA" id="YLPSACI"/>
<keyword evidence="6" id="KW-0297">G-protein coupled receptor</keyword>
<feature type="transmembrane region" description="Helical" evidence="7">
    <location>
        <begin position="28"/>
        <end position="55"/>
    </location>
</feature>
<feature type="transmembrane region" description="Helical" evidence="7">
    <location>
        <begin position="266"/>
        <end position="288"/>
    </location>
</feature>
<keyword evidence="3 6" id="KW-0812">Transmembrane</keyword>
<feature type="domain" description="G-protein coupled receptors family 1 profile" evidence="8">
    <location>
        <begin position="47"/>
        <end position="283"/>
    </location>
</feature>
<sequence>MDSNLSKEFYQCHYFSKIQMTYAFDLRLTYFICILLNGVLAPITTLANLILVTLIWRNNHLQSPSNLLVGALALSDLGVGCFVQPLYIAYKVAEMQRLEAYCLLAEVFNLIATELTCVSFLIMTALSVDRWLAITLHLRYSTIVTRKLVLVVVIVCWVISLVLPVGWWWNFDIYNTGISVIIGLCSLCTLVLYYKIYRVVRRHQTAIAEAQTAVSREVNVTAFRRRYISMIYLYSLFLLCYLPSACISIANLTLGTPTFLTYKTTQYGLTLAFMNSSINPLLLTWKIVEVRQAFRQRLARLCGTQEQSS</sequence>
<dbReference type="SUPFAM" id="SSF81321">
    <property type="entry name" value="Family A G protein-coupled receptor-like"/>
    <property type="match status" value="1"/>
</dbReference>
<dbReference type="InParanoid" id="A7RRX3"/>
<gene>
    <name evidence="9" type="ORF">NEMVEDRAFT_v1g201216</name>
</gene>
<dbReference type="eggNOG" id="KOG3656">
    <property type="taxonomic scope" value="Eukaryota"/>
</dbReference>
<dbReference type="HOGENOM" id="CLU_009579_14_1_1"/>
<dbReference type="KEGG" id="nve:5517914"/>
<dbReference type="PANTHER" id="PTHR22750">
    <property type="entry name" value="G-PROTEIN COUPLED RECEPTOR"/>
    <property type="match status" value="1"/>
</dbReference>
<evidence type="ECO:0000256" key="7">
    <source>
        <dbReference type="SAM" id="Phobius"/>
    </source>
</evidence>
<name>A7RRX3_NEMVE</name>
<dbReference type="STRING" id="45351.A7RRX3"/>
<dbReference type="Gene3D" id="1.20.1070.10">
    <property type="entry name" value="Rhodopsin 7-helix transmembrane proteins"/>
    <property type="match status" value="1"/>
</dbReference>
<reference evidence="9 10" key="1">
    <citation type="journal article" date="2007" name="Science">
        <title>Sea anemone genome reveals ancestral eumetazoan gene repertoire and genomic organization.</title>
        <authorList>
            <person name="Putnam N.H."/>
            <person name="Srivastava M."/>
            <person name="Hellsten U."/>
            <person name="Dirks B."/>
            <person name="Chapman J."/>
            <person name="Salamov A."/>
            <person name="Terry A."/>
            <person name="Shapiro H."/>
            <person name="Lindquist E."/>
            <person name="Kapitonov V.V."/>
            <person name="Jurka J."/>
            <person name="Genikhovich G."/>
            <person name="Grigoriev I.V."/>
            <person name="Lucas S.M."/>
            <person name="Steele R.E."/>
            <person name="Finnerty J.R."/>
            <person name="Technau U."/>
            <person name="Martindale M.Q."/>
            <person name="Rokhsar D.S."/>
        </authorList>
    </citation>
    <scope>NUCLEOTIDE SEQUENCE [LARGE SCALE GENOMIC DNA]</scope>
    <source>
        <strain evidence="10">CH2 X CH6</strain>
    </source>
</reference>
<evidence type="ECO:0000256" key="4">
    <source>
        <dbReference type="ARBA" id="ARBA00022989"/>
    </source>
</evidence>
<evidence type="ECO:0000256" key="3">
    <source>
        <dbReference type="ARBA" id="ARBA00022692"/>
    </source>
</evidence>
<protein>
    <recommendedName>
        <fullName evidence="8">G-protein coupled receptors family 1 profile domain-containing protein</fullName>
    </recommendedName>
</protein>
<dbReference type="PhylomeDB" id="A7RRX3"/>
<dbReference type="OrthoDB" id="9445642at2759"/>
<dbReference type="InterPro" id="IPR017452">
    <property type="entry name" value="GPCR_Rhodpsn_7TM"/>
</dbReference>
<evidence type="ECO:0000313" key="9">
    <source>
        <dbReference type="EMBL" id="EDO45901.1"/>
    </source>
</evidence>
<dbReference type="Proteomes" id="UP000001593">
    <property type="component" value="Unassembled WGS sequence"/>
</dbReference>
<dbReference type="PRINTS" id="PR00237">
    <property type="entry name" value="GPCRRHODOPSN"/>
</dbReference>
<evidence type="ECO:0000259" key="8">
    <source>
        <dbReference type="PROSITE" id="PS50262"/>
    </source>
</evidence>
<keyword evidence="4 7" id="KW-1133">Transmembrane helix</keyword>
<dbReference type="EMBL" id="DS469532">
    <property type="protein sequence ID" value="EDO45901.1"/>
    <property type="molecule type" value="Genomic_DNA"/>
</dbReference>
<keyword evidence="6" id="KW-0807">Transducer</keyword>
<keyword evidence="10" id="KW-1185">Reference proteome</keyword>
<dbReference type="CDD" id="cd00637">
    <property type="entry name" value="7tm_classA_rhodopsin-like"/>
    <property type="match status" value="1"/>
</dbReference>
<feature type="transmembrane region" description="Helical" evidence="7">
    <location>
        <begin position="67"/>
        <end position="87"/>
    </location>
</feature>
<proteinExistence type="inferred from homology"/>
<dbReference type="PROSITE" id="PS50262">
    <property type="entry name" value="G_PROTEIN_RECEP_F1_2"/>
    <property type="match status" value="1"/>
</dbReference>
<evidence type="ECO:0000256" key="1">
    <source>
        <dbReference type="ARBA" id="ARBA00004651"/>
    </source>
</evidence>
<evidence type="ECO:0000256" key="6">
    <source>
        <dbReference type="RuleBase" id="RU000688"/>
    </source>
</evidence>
<dbReference type="SMART" id="SM01381">
    <property type="entry name" value="7TM_GPCR_Srsx"/>
    <property type="match status" value="1"/>
</dbReference>
<dbReference type="Pfam" id="PF00001">
    <property type="entry name" value="7tm_1"/>
    <property type="match status" value="1"/>
</dbReference>
<keyword evidence="6" id="KW-0675">Receptor</keyword>
<organism evidence="9 10">
    <name type="scientific">Nematostella vectensis</name>
    <name type="common">Starlet sea anemone</name>
    <dbReference type="NCBI Taxonomy" id="45351"/>
    <lineage>
        <taxon>Eukaryota</taxon>
        <taxon>Metazoa</taxon>
        <taxon>Cnidaria</taxon>
        <taxon>Anthozoa</taxon>
        <taxon>Hexacorallia</taxon>
        <taxon>Actiniaria</taxon>
        <taxon>Edwardsiidae</taxon>
        <taxon>Nematostella</taxon>
    </lineage>
</organism>
<comment type="similarity">
    <text evidence="6">Belongs to the G-protein coupled receptor 1 family.</text>
</comment>
<keyword evidence="2" id="KW-1003">Cell membrane</keyword>
<keyword evidence="5 7" id="KW-0472">Membrane</keyword>
<feature type="transmembrane region" description="Helical" evidence="7">
    <location>
        <begin position="148"/>
        <end position="167"/>
    </location>
</feature>